<evidence type="ECO:0000313" key="6">
    <source>
        <dbReference type="Proteomes" id="UP001157017"/>
    </source>
</evidence>
<feature type="compositionally biased region" description="Low complexity" evidence="3">
    <location>
        <begin position="198"/>
        <end position="207"/>
    </location>
</feature>
<organism evidence="5 6">
    <name type="scientific">Angustibacter aerolatus</name>
    <dbReference type="NCBI Taxonomy" id="1162965"/>
    <lineage>
        <taxon>Bacteria</taxon>
        <taxon>Bacillati</taxon>
        <taxon>Actinomycetota</taxon>
        <taxon>Actinomycetes</taxon>
        <taxon>Kineosporiales</taxon>
        <taxon>Kineosporiaceae</taxon>
    </lineage>
</organism>
<dbReference type="InterPro" id="IPR028081">
    <property type="entry name" value="Leu-bd"/>
</dbReference>
<evidence type="ECO:0000259" key="4">
    <source>
        <dbReference type="Pfam" id="PF13458"/>
    </source>
</evidence>
<comment type="similarity">
    <text evidence="1">Belongs to the leucine-binding protein family.</text>
</comment>
<dbReference type="SUPFAM" id="SSF53822">
    <property type="entry name" value="Periplasmic binding protein-like I"/>
    <property type="match status" value="1"/>
</dbReference>
<accession>A0ABQ6JFT7</accession>
<feature type="region of interest" description="Disordered" evidence="3">
    <location>
        <begin position="178"/>
        <end position="223"/>
    </location>
</feature>
<dbReference type="InterPro" id="IPR028082">
    <property type="entry name" value="Peripla_BP_I"/>
</dbReference>
<keyword evidence="2" id="KW-0732">Signal</keyword>
<proteinExistence type="inferred from homology"/>
<keyword evidence="6" id="KW-1185">Reference proteome</keyword>
<sequence length="223" mass="24242">MVATGCANDGLTGVRGAKAPFPNFFRTSNNDTAMVVSLARVVAEKHPQVTAYSAFGYDYVTGTTEWKLYQQTLRSSGVALATKRETFVPLGEQNFKPYVQALAADAGDRSRSALYLGTYGAGTASLPAAGAGPRPRVEVRRDRAAGRLLPGRAHARWARAEGVERLRLHVLGLRQPGQRRVREGLRRQDEAAAGEPGGTTPTWPCTPTRRRSRRPAPPTTRRC</sequence>
<comment type="caution">
    <text evidence="5">The sequence shown here is derived from an EMBL/GenBank/DDBJ whole genome shotgun (WGS) entry which is preliminary data.</text>
</comment>
<dbReference type="Pfam" id="PF13458">
    <property type="entry name" value="Peripla_BP_6"/>
    <property type="match status" value="1"/>
</dbReference>
<protein>
    <recommendedName>
        <fullName evidence="4">Leucine-binding protein domain-containing protein</fullName>
    </recommendedName>
</protein>
<evidence type="ECO:0000256" key="1">
    <source>
        <dbReference type="ARBA" id="ARBA00010062"/>
    </source>
</evidence>
<dbReference type="Proteomes" id="UP001157017">
    <property type="component" value="Unassembled WGS sequence"/>
</dbReference>
<evidence type="ECO:0000256" key="3">
    <source>
        <dbReference type="SAM" id="MobiDB-lite"/>
    </source>
</evidence>
<feature type="domain" description="Leucine-binding protein" evidence="4">
    <location>
        <begin position="18"/>
        <end position="125"/>
    </location>
</feature>
<feature type="compositionally biased region" description="Basic and acidic residues" evidence="3">
    <location>
        <begin position="180"/>
        <end position="190"/>
    </location>
</feature>
<name>A0ABQ6JFT7_9ACTN</name>
<reference evidence="6" key="1">
    <citation type="journal article" date="2019" name="Int. J. Syst. Evol. Microbiol.">
        <title>The Global Catalogue of Microorganisms (GCM) 10K type strain sequencing project: providing services to taxonomists for standard genome sequencing and annotation.</title>
        <authorList>
            <consortium name="The Broad Institute Genomics Platform"/>
            <consortium name="The Broad Institute Genome Sequencing Center for Infectious Disease"/>
            <person name="Wu L."/>
            <person name="Ma J."/>
        </authorList>
    </citation>
    <scope>NUCLEOTIDE SEQUENCE [LARGE SCALE GENOMIC DNA]</scope>
    <source>
        <strain evidence="6">NBRC 108730</strain>
    </source>
</reference>
<evidence type="ECO:0000256" key="2">
    <source>
        <dbReference type="ARBA" id="ARBA00022729"/>
    </source>
</evidence>
<evidence type="ECO:0000313" key="5">
    <source>
        <dbReference type="EMBL" id="GMA85690.1"/>
    </source>
</evidence>
<dbReference type="Gene3D" id="3.40.50.2300">
    <property type="match status" value="2"/>
</dbReference>
<dbReference type="EMBL" id="BSUZ01000001">
    <property type="protein sequence ID" value="GMA85690.1"/>
    <property type="molecule type" value="Genomic_DNA"/>
</dbReference>
<gene>
    <name evidence="5" type="ORF">GCM10025868_09400</name>
</gene>